<dbReference type="UniPathway" id="UPA00340">
    <property type="reaction ID" value="UER00458"/>
</dbReference>
<comment type="pathway">
    <text evidence="6">Metabolic intermediate biosynthesis; acetyl-CoA biosynthesis; acetyl-CoA from acetate: step 1/2.</text>
</comment>
<comment type="catalytic activity">
    <reaction evidence="6">
        <text>acetate + ATP = acetyl phosphate + ADP</text>
        <dbReference type="Rhea" id="RHEA:11352"/>
        <dbReference type="ChEBI" id="CHEBI:22191"/>
        <dbReference type="ChEBI" id="CHEBI:30089"/>
        <dbReference type="ChEBI" id="CHEBI:30616"/>
        <dbReference type="ChEBI" id="CHEBI:456216"/>
        <dbReference type="EC" id="2.7.2.1"/>
    </reaction>
</comment>
<comment type="subcellular location">
    <subcellularLocation>
        <location evidence="6">Cytoplasm</location>
    </subcellularLocation>
</comment>
<protein>
    <recommendedName>
        <fullName evidence="6">Acetate kinase</fullName>
        <ecNumber evidence="6">2.7.2.1</ecNumber>
    </recommendedName>
    <alternativeName>
        <fullName evidence="6">Acetokinase</fullName>
    </alternativeName>
</protein>
<dbReference type="GO" id="GO:0005737">
    <property type="term" value="C:cytoplasm"/>
    <property type="evidence" value="ECO:0007669"/>
    <property type="project" value="UniProtKB-SubCell"/>
</dbReference>
<feature type="binding site" evidence="6">
    <location>
        <position position="7"/>
    </location>
    <ligand>
        <name>Mg(2+)</name>
        <dbReference type="ChEBI" id="CHEBI:18420"/>
    </ligand>
</feature>
<dbReference type="AlphaFoldDB" id="A0A5B7TV10"/>
<evidence type="ECO:0000256" key="4">
    <source>
        <dbReference type="ARBA" id="ARBA00022777"/>
    </source>
</evidence>
<reference evidence="8 9" key="1">
    <citation type="submission" date="2019-05" db="EMBL/GenBank/DDBJ databases">
        <title>Algicella ahnfeltiae gen. nov., sp. nov., a novel marine bacterium of the family Flavobacteriaceae isolated from a red alga.</title>
        <authorList>
            <person name="Nedashkovskaya O.I."/>
            <person name="Kukhlevskiy A.D."/>
            <person name="Kim S.-G."/>
            <person name="Zhukova N.V."/>
            <person name="Mikhailov V.V."/>
        </authorList>
    </citation>
    <scope>NUCLEOTIDE SEQUENCE [LARGE SCALE GENOMIC DNA]</scope>
    <source>
        <strain evidence="8 9">10Alg115</strain>
    </source>
</reference>
<dbReference type="KEGG" id="fbe:FF125_12255"/>
<dbReference type="NCBIfam" id="TIGR00016">
    <property type="entry name" value="ackA"/>
    <property type="match status" value="1"/>
</dbReference>
<evidence type="ECO:0000256" key="7">
    <source>
        <dbReference type="RuleBase" id="RU003835"/>
    </source>
</evidence>
<dbReference type="OrthoDB" id="9802453at2"/>
<keyword evidence="5 6" id="KW-0067">ATP-binding</keyword>
<evidence type="ECO:0000256" key="6">
    <source>
        <dbReference type="HAMAP-Rule" id="MF_00020"/>
    </source>
</evidence>
<dbReference type="RefSeq" id="WP_138950035.1">
    <property type="nucleotide sequence ID" value="NZ_CP040749.1"/>
</dbReference>
<comment type="subunit">
    <text evidence="6">Homodimer.</text>
</comment>
<dbReference type="SUPFAM" id="SSF53067">
    <property type="entry name" value="Actin-like ATPase domain"/>
    <property type="match status" value="2"/>
</dbReference>
<dbReference type="GO" id="GO:0006083">
    <property type="term" value="P:acetate metabolic process"/>
    <property type="evidence" value="ECO:0007669"/>
    <property type="project" value="TreeGrafter"/>
</dbReference>
<feature type="binding site" evidence="6">
    <location>
        <position position="90"/>
    </location>
    <ligand>
        <name>substrate</name>
    </ligand>
</feature>
<dbReference type="GO" id="GO:0000287">
    <property type="term" value="F:magnesium ion binding"/>
    <property type="evidence" value="ECO:0007669"/>
    <property type="project" value="UniProtKB-UniRule"/>
</dbReference>
<dbReference type="HAMAP" id="MF_00020">
    <property type="entry name" value="Acetate_kinase"/>
    <property type="match status" value="1"/>
</dbReference>
<dbReference type="PROSITE" id="PS01076">
    <property type="entry name" value="ACETATE_KINASE_2"/>
    <property type="match status" value="1"/>
</dbReference>
<dbReference type="Gene3D" id="3.30.420.40">
    <property type="match status" value="2"/>
</dbReference>
<feature type="binding site" evidence="6">
    <location>
        <begin position="279"/>
        <end position="281"/>
    </location>
    <ligand>
        <name>ATP</name>
        <dbReference type="ChEBI" id="CHEBI:30616"/>
    </ligand>
</feature>
<comment type="similarity">
    <text evidence="1 6 7">Belongs to the acetokinase family.</text>
</comment>
<evidence type="ECO:0000256" key="5">
    <source>
        <dbReference type="ARBA" id="ARBA00022840"/>
    </source>
</evidence>
<dbReference type="GO" id="GO:0006085">
    <property type="term" value="P:acetyl-CoA biosynthetic process"/>
    <property type="evidence" value="ECO:0007669"/>
    <property type="project" value="UniProtKB-UniRule"/>
</dbReference>
<feature type="site" description="Transition state stabilizer" evidence="6">
    <location>
        <position position="179"/>
    </location>
</feature>
<feature type="active site" description="Proton donor/acceptor" evidence="6">
    <location>
        <position position="147"/>
    </location>
</feature>
<gene>
    <name evidence="6" type="primary">ackA</name>
    <name evidence="8" type="ORF">FF125_12255</name>
</gene>
<dbReference type="EC" id="2.7.2.1" evidence="6"/>
<dbReference type="PROSITE" id="PS01075">
    <property type="entry name" value="ACETATE_KINASE_1"/>
    <property type="match status" value="1"/>
</dbReference>
<feature type="binding site" evidence="6">
    <location>
        <position position="14"/>
    </location>
    <ligand>
        <name>ATP</name>
        <dbReference type="ChEBI" id="CHEBI:30616"/>
    </ligand>
</feature>
<evidence type="ECO:0000256" key="3">
    <source>
        <dbReference type="ARBA" id="ARBA00022741"/>
    </source>
</evidence>
<keyword evidence="6" id="KW-0963">Cytoplasm</keyword>
<dbReference type="GO" id="GO:0005524">
    <property type="term" value="F:ATP binding"/>
    <property type="evidence" value="ECO:0007669"/>
    <property type="project" value="UniProtKB-KW"/>
</dbReference>
<comment type="cofactor">
    <cofactor evidence="6">
        <name>Mg(2+)</name>
        <dbReference type="ChEBI" id="CHEBI:18420"/>
    </cofactor>
    <cofactor evidence="6">
        <name>Mn(2+)</name>
        <dbReference type="ChEBI" id="CHEBI:29035"/>
    </cofactor>
    <text evidence="6">Mg(2+). Can also accept Mn(2+).</text>
</comment>
<sequence>MKILIINAGSSSIKFQLIEMPSEKVLCQGIVERVGEVDAIFQYKTENHTINSVDKIETHKVGLQKIADFLLDDEKGVIKDTNEIDAIGHRVVHGGNAFSDITMITPEVKSIIKTLIPLAPLHNPHNLEGIILTEEIFPNAKQIAIFDTAFHQTIPMKAKKYAIPNKFYDNNNIQLYGFHGTSHKYVTEKAFAYLPKSASKIITIHLGNGCSITAVKDGKSIDHSLGFAPSNGLIMGSRSGDIDHSLIFYLVNNLGYDLDKVDTMLTKESGMLGLTGYSDLREIEEQASNGNQECLLALEMNAYRIKKYIGAFTAVLNGLDAIVFTAGIGENSNTLRALICRDMDYLGINLNETENDIRSKELREINTKDSRTKILVIPTNEELEIAQQTFHLCN</sequence>
<dbReference type="EMBL" id="CP040749">
    <property type="protein sequence ID" value="QCX39171.1"/>
    <property type="molecule type" value="Genomic_DNA"/>
</dbReference>
<evidence type="ECO:0000256" key="1">
    <source>
        <dbReference type="ARBA" id="ARBA00008748"/>
    </source>
</evidence>
<keyword evidence="4 6" id="KW-0418">Kinase</keyword>
<keyword evidence="9" id="KW-1185">Reference proteome</keyword>
<accession>A0A5B7TV10</accession>
<dbReference type="GO" id="GO:0008776">
    <property type="term" value="F:acetate kinase activity"/>
    <property type="evidence" value="ECO:0007669"/>
    <property type="project" value="UniProtKB-UniRule"/>
</dbReference>
<keyword evidence="3 6" id="KW-0547">Nucleotide-binding</keyword>
<evidence type="ECO:0000313" key="8">
    <source>
        <dbReference type="EMBL" id="QCX39171.1"/>
    </source>
</evidence>
<feature type="binding site" evidence="6">
    <location>
        <begin position="205"/>
        <end position="209"/>
    </location>
    <ligand>
        <name>ATP</name>
        <dbReference type="ChEBI" id="CHEBI:30616"/>
    </ligand>
</feature>
<evidence type="ECO:0000256" key="2">
    <source>
        <dbReference type="ARBA" id="ARBA00022679"/>
    </source>
</evidence>
<dbReference type="Pfam" id="PF00871">
    <property type="entry name" value="Acetate_kinase"/>
    <property type="match status" value="1"/>
</dbReference>
<comment type="function">
    <text evidence="6">Catalyzes the formation of acetyl phosphate from acetate and ATP. Can also catalyze the reverse reaction.</text>
</comment>
<feature type="binding site" evidence="6">
    <location>
        <begin position="327"/>
        <end position="331"/>
    </location>
    <ligand>
        <name>ATP</name>
        <dbReference type="ChEBI" id="CHEBI:30616"/>
    </ligand>
</feature>
<feature type="site" description="Transition state stabilizer" evidence="6">
    <location>
        <position position="238"/>
    </location>
</feature>
<keyword evidence="6" id="KW-0479">Metal-binding</keyword>
<dbReference type="InterPro" id="IPR023865">
    <property type="entry name" value="Aliphatic_acid_kinase_CS"/>
</dbReference>
<name>A0A5B7TV10_9FLAO</name>
<keyword evidence="6" id="KW-0460">Magnesium</keyword>
<feature type="binding site" evidence="6">
    <location>
        <position position="381"/>
    </location>
    <ligand>
        <name>Mg(2+)</name>
        <dbReference type="ChEBI" id="CHEBI:18420"/>
    </ligand>
</feature>
<keyword evidence="2 6" id="KW-0808">Transferase</keyword>
<dbReference type="PRINTS" id="PR00471">
    <property type="entry name" value="ACETATEKNASE"/>
</dbReference>
<dbReference type="PIRSF" id="PIRSF000722">
    <property type="entry name" value="Acetate_prop_kin"/>
    <property type="match status" value="1"/>
</dbReference>
<dbReference type="CDD" id="cd24010">
    <property type="entry name" value="ASKHA_NBD_AcK_PK"/>
    <property type="match status" value="1"/>
</dbReference>
<dbReference type="PANTHER" id="PTHR21060">
    <property type="entry name" value="ACETATE KINASE"/>
    <property type="match status" value="1"/>
</dbReference>
<dbReference type="Proteomes" id="UP000306229">
    <property type="component" value="Chromosome"/>
</dbReference>
<dbReference type="PANTHER" id="PTHR21060:SF15">
    <property type="entry name" value="ACETATE KINASE-RELATED"/>
    <property type="match status" value="1"/>
</dbReference>
<dbReference type="InterPro" id="IPR043129">
    <property type="entry name" value="ATPase_NBD"/>
</dbReference>
<dbReference type="InterPro" id="IPR004372">
    <property type="entry name" value="Ac/propionate_kinase"/>
</dbReference>
<proteinExistence type="inferred from homology"/>
<dbReference type="InterPro" id="IPR000890">
    <property type="entry name" value="Aliphatic_acid_kin_short-chain"/>
</dbReference>
<organism evidence="8 9">
    <name type="scientific">Aureibaculum algae</name>
    <dbReference type="NCBI Taxonomy" id="2584122"/>
    <lineage>
        <taxon>Bacteria</taxon>
        <taxon>Pseudomonadati</taxon>
        <taxon>Bacteroidota</taxon>
        <taxon>Flavobacteriia</taxon>
        <taxon>Flavobacteriales</taxon>
        <taxon>Flavobacteriaceae</taxon>
        <taxon>Aureibaculum</taxon>
    </lineage>
</organism>
<evidence type="ECO:0000313" key="9">
    <source>
        <dbReference type="Proteomes" id="UP000306229"/>
    </source>
</evidence>